<keyword evidence="2" id="KW-1185">Reference proteome</keyword>
<dbReference type="Proteomes" id="UP000824120">
    <property type="component" value="Chromosome 5"/>
</dbReference>
<reference evidence="1 2" key="1">
    <citation type="submission" date="2020-09" db="EMBL/GenBank/DDBJ databases">
        <title>De no assembly of potato wild relative species, Solanum commersonii.</title>
        <authorList>
            <person name="Cho K."/>
        </authorList>
    </citation>
    <scope>NUCLEOTIDE SEQUENCE [LARGE SCALE GENOMIC DNA]</scope>
    <source>
        <strain evidence="1">LZ3.2</strain>
        <tissue evidence="1">Leaf</tissue>
    </source>
</reference>
<dbReference type="AlphaFoldDB" id="A0A9J5YVN0"/>
<accession>A0A9J5YVN0</accession>
<protein>
    <submittedName>
        <fullName evidence="1">Uncharacterized protein</fullName>
    </submittedName>
</protein>
<organism evidence="1 2">
    <name type="scientific">Solanum commersonii</name>
    <name type="common">Commerson's wild potato</name>
    <name type="synonym">Commerson's nightshade</name>
    <dbReference type="NCBI Taxonomy" id="4109"/>
    <lineage>
        <taxon>Eukaryota</taxon>
        <taxon>Viridiplantae</taxon>
        <taxon>Streptophyta</taxon>
        <taxon>Embryophyta</taxon>
        <taxon>Tracheophyta</taxon>
        <taxon>Spermatophyta</taxon>
        <taxon>Magnoliopsida</taxon>
        <taxon>eudicotyledons</taxon>
        <taxon>Gunneridae</taxon>
        <taxon>Pentapetalae</taxon>
        <taxon>asterids</taxon>
        <taxon>lamiids</taxon>
        <taxon>Solanales</taxon>
        <taxon>Solanaceae</taxon>
        <taxon>Solanoideae</taxon>
        <taxon>Solaneae</taxon>
        <taxon>Solanum</taxon>
    </lineage>
</organism>
<evidence type="ECO:0000313" key="1">
    <source>
        <dbReference type="EMBL" id="KAG5603831.1"/>
    </source>
</evidence>
<sequence length="88" mass="9388">MLQLRRSLSRQSKPSTLTAGLLPKFALTHPPFLVDVDGDEASPDGIGIARGETGVTFSSPKLIEEQRATFARMMSNSSAPALDSHSSC</sequence>
<comment type="caution">
    <text evidence="1">The sequence shown here is derived from an EMBL/GenBank/DDBJ whole genome shotgun (WGS) entry which is preliminary data.</text>
</comment>
<dbReference type="EMBL" id="JACXVP010000005">
    <property type="protein sequence ID" value="KAG5603831.1"/>
    <property type="molecule type" value="Genomic_DNA"/>
</dbReference>
<gene>
    <name evidence="1" type="ORF">H5410_025323</name>
</gene>
<name>A0A9J5YVN0_SOLCO</name>
<proteinExistence type="predicted"/>
<evidence type="ECO:0000313" key="2">
    <source>
        <dbReference type="Proteomes" id="UP000824120"/>
    </source>
</evidence>